<dbReference type="EMBL" id="KT820662">
    <property type="protein sequence ID" value="ALH23280.1"/>
    <property type="molecule type" value="Genomic_DNA"/>
</dbReference>
<evidence type="ECO:0000256" key="1">
    <source>
        <dbReference type="SAM" id="MobiDB-lite"/>
    </source>
</evidence>
<evidence type="ECO:0000313" key="2">
    <source>
        <dbReference type="EMBL" id="ALH23280.1"/>
    </source>
</evidence>
<organism evidence="2 3">
    <name type="scientific">Chrysochromulina ericina virus CeV-01B</name>
    <dbReference type="NCBI Taxonomy" id="3070830"/>
    <lineage>
        <taxon>Viruses</taxon>
        <taxon>Varidnaviria</taxon>
        <taxon>Bamfordvirae</taxon>
        <taxon>Nucleocytoviricota</taxon>
        <taxon>Megaviricetes</taxon>
        <taxon>Imitervirales</taxon>
        <taxon>Mesomimiviridae</taxon>
        <taxon>Tethysvirus</taxon>
        <taxon>Tethysvirus raunefjordenense</taxon>
    </lineage>
</organism>
<accession>A0A0N9R3S9</accession>
<dbReference type="Proteomes" id="UP000203826">
    <property type="component" value="Segment"/>
</dbReference>
<name>A0A0N9R3S9_9VIRU</name>
<sequence length="311" mass="35964">MSETFIKNIKEIGVKINIDKDIQTKLAVKDDKIDYKNVNETVKDIYEINYKGSSLYFIETNNYFIIFDTLDSLLSDPVDLGYYIIPSGIKTGFEFSECISLLYTKATNIIHIDYIKSLPKCKFGDLDKLEKGTEKIFSKLFGILKKLDFTGKIILDDMATTTDSNNIKLADLRITYKDLSEVSIYQSLGFKINPKNYAEAERINKNIKELISHKFPGLTVKFPIASTDKQEVNAKDVYKTLEKEIKKENLYKTLEDMVLQFPQDVKYNKLYQSAGKKTKKSKKSKMTKKSKKSKMTKKSKKTKKRKMTKKR</sequence>
<feature type="compositionally biased region" description="Basic residues" evidence="1">
    <location>
        <begin position="276"/>
        <end position="311"/>
    </location>
</feature>
<feature type="region of interest" description="Disordered" evidence="1">
    <location>
        <begin position="272"/>
        <end position="311"/>
    </location>
</feature>
<keyword evidence="3" id="KW-1185">Reference proteome</keyword>
<protein>
    <submittedName>
        <fullName evidence="2">Uncharacterized protein</fullName>
    </submittedName>
</protein>
<proteinExistence type="predicted"/>
<dbReference type="KEGG" id="vg:26049241"/>
<gene>
    <name evidence="2" type="ORF">ceV_374</name>
</gene>
<evidence type="ECO:0000313" key="3">
    <source>
        <dbReference type="Proteomes" id="UP000203826"/>
    </source>
</evidence>
<reference evidence="2 3" key="1">
    <citation type="journal article" date="2015" name="Genome Announc.">
        <title>The 474-Kilobase-Pair Complete Genome Sequence of CeV-01B, a Virus Infecting Haptolina (Chrysochromulina) ericina (Prymnesiophyceae).</title>
        <authorList>
            <person name="Gallot-Lavallee L."/>
            <person name="Pagarete A."/>
            <person name="Legendre M."/>
            <person name="Santini S."/>
            <person name="Sandaa R.A."/>
            <person name="Himmelbauer H."/>
            <person name="Ogata H."/>
            <person name="Bratbak G."/>
            <person name="Claverie J.M."/>
        </authorList>
    </citation>
    <scope>NUCLEOTIDE SEQUENCE [LARGE SCALE GENOMIC DNA]</scope>
    <source>
        <strain evidence="2">CeV-01B</strain>
    </source>
</reference>